<dbReference type="RefSeq" id="WP_263247496.1">
    <property type="nucleotide sequence ID" value="NZ_BAABLT010000008.1"/>
</dbReference>
<dbReference type="InterPro" id="IPR045851">
    <property type="entry name" value="AMP-bd_C_sf"/>
</dbReference>
<evidence type="ECO:0000313" key="3">
    <source>
        <dbReference type="EMBL" id="MFD0920014.1"/>
    </source>
</evidence>
<dbReference type="InterPro" id="IPR050237">
    <property type="entry name" value="ATP-dep_AMP-bd_enzyme"/>
</dbReference>
<evidence type="ECO:0000259" key="1">
    <source>
        <dbReference type="Pfam" id="PF00501"/>
    </source>
</evidence>
<keyword evidence="3" id="KW-0436">Ligase</keyword>
<dbReference type="GO" id="GO:0004467">
    <property type="term" value="F:long-chain fatty acid-CoA ligase activity"/>
    <property type="evidence" value="ECO:0007669"/>
    <property type="project" value="UniProtKB-EC"/>
</dbReference>
<dbReference type="InterPro" id="IPR000873">
    <property type="entry name" value="AMP-dep_synth/lig_dom"/>
</dbReference>
<dbReference type="Pfam" id="PF00501">
    <property type="entry name" value="AMP-binding"/>
    <property type="match status" value="1"/>
</dbReference>
<sequence length="521" mass="57109">MTGITEPGPEGRTLDARLAFHARSRPDHVAIAHEDRTVDYATLHRESTATARALRACGLTRGSRVAYLGKESEHCYELLFACARSGAVFVPVNWRLAPDEVEYILRDSSAELLFVEEEFLPVARALRAELPELRDVVPVGELREWRETGAGTELPGGCDPDDPIAQMYTSGTTGYPKGVVLAHRTFFAVRDLLDSNGLDWIDFRDSDISLLGMSASHIGGIWWATQGFNAGITNVVVRSFGAEDVLQLIRDRGITTAILAPAMLLMLLAEPGVRPADFAALRKVVYGGSPISESLLQRCLDTMGCEFAQIYGLTETGNTAVCLPPADHVPGSPRLRAAGRPYPGIELKVVDRDGRDVGTGVVGEVCIRTPARMLEYWRLPEATAATLVDGWVHTGDAGYLDDDGYVHVQDRIKEMIIRAGENIYPAEVENALSAHPAVLDVAVVGVPDDRWGEAVHAFVVLHQGKSVAPHELRAFARGRIADFKIPTRYAFVDEVPRNPSGKILRRVLREEFWSGRDRAVN</sequence>
<dbReference type="InterPro" id="IPR025110">
    <property type="entry name" value="AMP-bd_C"/>
</dbReference>
<feature type="domain" description="AMP-dependent synthetase/ligase" evidence="1">
    <location>
        <begin position="21"/>
        <end position="377"/>
    </location>
</feature>
<dbReference type="NCBIfam" id="NF004837">
    <property type="entry name" value="PRK06187.1"/>
    <property type="match status" value="1"/>
</dbReference>
<name>A0ABW3FQN6_9PSEU</name>
<comment type="caution">
    <text evidence="3">The sequence shown here is derived from an EMBL/GenBank/DDBJ whole genome shotgun (WGS) entry which is preliminary data.</text>
</comment>
<dbReference type="EMBL" id="JBHTIW010000005">
    <property type="protein sequence ID" value="MFD0920014.1"/>
    <property type="molecule type" value="Genomic_DNA"/>
</dbReference>
<dbReference type="InterPro" id="IPR042099">
    <property type="entry name" value="ANL_N_sf"/>
</dbReference>
<reference evidence="4" key="1">
    <citation type="journal article" date="2019" name="Int. J. Syst. Evol. Microbiol.">
        <title>The Global Catalogue of Microorganisms (GCM) 10K type strain sequencing project: providing services to taxonomists for standard genome sequencing and annotation.</title>
        <authorList>
            <consortium name="The Broad Institute Genomics Platform"/>
            <consortium name="The Broad Institute Genome Sequencing Center for Infectious Disease"/>
            <person name="Wu L."/>
            <person name="Ma J."/>
        </authorList>
    </citation>
    <scope>NUCLEOTIDE SEQUENCE [LARGE SCALE GENOMIC DNA]</scope>
    <source>
        <strain evidence="4">CCUG 56401</strain>
    </source>
</reference>
<keyword evidence="4" id="KW-1185">Reference proteome</keyword>
<dbReference type="SUPFAM" id="SSF56801">
    <property type="entry name" value="Acetyl-CoA synthetase-like"/>
    <property type="match status" value="1"/>
</dbReference>
<dbReference type="Gene3D" id="3.30.300.30">
    <property type="match status" value="1"/>
</dbReference>
<dbReference type="EC" id="6.2.1.3" evidence="3"/>
<feature type="domain" description="AMP-binding enzyme C-terminal" evidence="2">
    <location>
        <begin position="427"/>
        <end position="502"/>
    </location>
</feature>
<evidence type="ECO:0000313" key="4">
    <source>
        <dbReference type="Proteomes" id="UP001597018"/>
    </source>
</evidence>
<gene>
    <name evidence="3" type="ORF">ACFQ16_09700</name>
</gene>
<dbReference type="Proteomes" id="UP001597018">
    <property type="component" value="Unassembled WGS sequence"/>
</dbReference>
<dbReference type="PANTHER" id="PTHR43767">
    <property type="entry name" value="LONG-CHAIN-FATTY-ACID--COA LIGASE"/>
    <property type="match status" value="1"/>
</dbReference>
<accession>A0ABW3FQN6</accession>
<evidence type="ECO:0000259" key="2">
    <source>
        <dbReference type="Pfam" id="PF13193"/>
    </source>
</evidence>
<proteinExistence type="predicted"/>
<organism evidence="3 4">
    <name type="scientific">Saccharopolyspora rosea</name>
    <dbReference type="NCBI Taxonomy" id="524884"/>
    <lineage>
        <taxon>Bacteria</taxon>
        <taxon>Bacillati</taxon>
        <taxon>Actinomycetota</taxon>
        <taxon>Actinomycetes</taxon>
        <taxon>Pseudonocardiales</taxon>
        <taxon>Pseudonocardiaceae</taxon>
        <taxon>Saccharopolyspora</taxon>
    </lineage>
</organism>
<dbReference type="Pfam" id="PF13193">
    <property type="entry name" value="AMP-binding_C"/>
    <property type="match status" value="1"/>
</dbReference>
<protein>
    <submittedName>
        <fullName evidence="3">Long-chain-fatty-acid--CoA ligase</fullName>
        <ecNumber evidence="3">6.2.1.3</ecNumber>
    </submittedName>
</protein>
<dbReference type="PANTHER" id="PTHR43767:SF1">
    <property type="entry name" value="NONRIBOSOMAL PEPTIDE SYNTHASE PES1 (EUROFUNG)-RELATED"/>
    <property type="match status" value="1"/>
</dbReference>
<dbReference type="Gene3D" id="3.40.50.12780">
    <property type="entry name" value="N-terminal domain of ligase-like"/>
    <property type="match status" value="1"/>
</dbReference>